<reference evidence="2" key="2">
    <citation type="submission" date="2020-09" db="EMBL/GenBank/DDBJ databases">
        <authorList>
            <person name="Sun Q."/>
            <person name="Ohkuma M."/>
        </authorList>
    </citation>
    <scope>NUCLEOTIDE SEQUENCE</scope>
    <source>
        <strain evidence="2">JCM 1480</strain>
    </source>
</reference>
<evidence type="ECO:0000256" key="1">
    <source>
        <dbReference type="SAM" id="Phobius"/>
    </source>
</evidence>
<comment type="caution">
    <text evidence="2">The sequence shown here is derived from an EMBL/GenBank/DDBJ whole genome shotgun (WGS) entry which is preliminary data.</text>
</comment>
<dbReference type="EMBL" id="BMOI01000016">
    <property type="protein sequence ID" value="GGL10425.1"/>
    <property type="molecule type" value="Genomic_DNA"/>
</dbReference>
<feature type="transmembrane region" description="Helical" evidence="1">
    <location>
        <begin position="160"/>
        <end position="184"/>
    </location>
</feature>
<sequence>MSAVTMPRSTNVTFPRLVRSEWIKLRSIRSTVWCYAIVVLLTLAMAFLLVSIDTGVPRGAPVAAANALIVQIGTVSVSLTALVVAVLGVLIITGEYGTGQIRSSFTAAPGRTGVVLAKAAVLAVTTFVVSAVSTWVGVAIAASLQSGRDIHPDLADPSVFMPILGSSVYVTLVALLAFGIGLLVRSSAGGIAIALGILLVLPTIVQVFAALTNQQWIMDASQFLPSSAGAQLYAFDGGQQGDGLHLNGWGGFGVLAAEVVVVGAVALTAARTRDV</sequence>
<feature type="transmembrane region" description="Helical" evidence="1">
    <location>
        <begin position="249"/>
        <end position="270"/>
    </location>
</feature>
<evidence type="ECO:0000313" key="3">
    <source>
        <dbReference type="EMBL" id="MBM7802662.1"/>
    </source>
</evidence>
<dbReference type="Proteomes" id="UP000648535">
    <property type="component" value="Unassembled WGS sequence"/>
</dbReference>
<accession>A0A8H9L1P8</accession>
<organism evidence="2 4">
    <name type="scientific">Curtobacterium luteum</name>
    <dbReference type="NCBI Taxonomy" id="33881"/>
    <lineage>
        <taxon>Bacteria</taxon>
        <taxon>Bacillati</taxon>
        <taxon>Actinomycetota</taxon>
        <taxon>Actinomycetes</taxon>
        <taxon>Micrococcales</taxon>
        <taxon>Microbacteriaceae</taxon>
        <taxon>Curtobacterium</taxon>
    </lineage>
</organism>
<evidence type="ECO:0000313" key="2">
    <source>
        <dbReference type="EMBL" id="GGL10425.1"/>
    </source>
</evidence>
<evidence type="ECO:0000313" key="5">
    <source>
        <dbReference type="Proteomes" id="UP000746584"/>
    </source>
</evidence>
<dbReference type="RefSeq" id="WP_175327553.1">
    <property type="nucleotide sequence ID" value="NZ_BMOI01000016.1"/>
</dbReference>
<dbReference type="Proteomes" id="UP000746584">
    <property type="component" value="Unassembled WGS sequence"/>
</dbReference>
<evidence type="ECO:0000313" key="4">
    <source>
        <dbReference type="Proteomes" id="UP000648535"/>
    </source>
</evidence>
<reference evidence="2" key="1">
    <citation type="journal article" date="2014" name="Int. J. Syst. Evol. Microbiol.">
        <title>Complete genome sequence of Corynebacterium casei LMG S-19264T (=DSM 44701T), isolated from a smear-ripened cheese.</title>
        <authorList>
            <consortium name="US DOE Joint Genome Institute (JGI-PGF)"/>
            <person name="Walter F."/>
            <person name="Albersmeier A."/>
            <person name="Kalinowski J."/>
            <person name="Ruckert C."/>
        </authorList>
    </citation>
    <scope>NUCLEOTIDE SEQUENCE</scope>
    <source>
        <strain evidence="2">JCM 1480</strain>
    </source>
</reference>
<keyword evidence="1" id="KW-1133">Transmembrane helix</keyword>
<dbReference type="Pfam" id="PF12730">
    <property type="entry name" value="ABC2_membrane_4"/>
    <property type="match status" value="1"/>
</dbReference>
<protein>
    <submittedName>
        <fullName evidence="2">ABC transporter permease</fullName>
    </submittedName>
    <submittedName>
        <fullName evidence="3">ABC-2 type transport system permease protein</fullName>
    </submittedName>
</protein>
<dbReference type="PANTHER" id="PTHR37305">
    <property type="entry name" value="INTEGRAL MEMBRANE PROTEIN-RELATED"/>
    <property type="match status" value="1"/>
</dbReference>
<feature type="transmembrane region" description="Helical" evidence="1">
    <location>
        <begin position="115"/>
        <end position="140"/>
    </location>
</feature>
<dbReference type="PANTHER" id="PTHR37305:SF1">
    <property type="entry name" value="MEMBRANE PROTEIN"/>
    <property type="match status" value="1"/>
</dbReference>
<keyword evidence="1" id="KW-0472">Membrane</keyword>
<keyword evidence="1" id="KW-0812">Transmembrane</keyword>
<name>A0A8H9L1P8_9MICO</name>
<keyword evidence="5" id="KW-1185">Reference proteome</keyword>
<feature type="transmembrane region" description="Helical" evidence="1">
    <location>
        <begin position="191"/>
        <end position="211"/>
    </location>
</feature>
<reference evidence="3 5" key="3">
    <citation type="submission" date="2021-01" db="EMBL/GenBank/DDBJ databases">
        <title>Sequencing the genomes of 1000 actinobacteria strains.</title>
        <authorList>
            <person name="Klenk H.-P."/>
        </authorList>
    </citation>
    <scope>NUCLEOTIDE SEQUENCE [LARGE SCALE GENOMIC DNA]</scope>
    <source>
        <strain evidence="3 5">DSM 20542</strain>
    </source>
</reference>
<dbReference type="EMBL" id="JAFBCG010000001">
    <property type="protein sequence ID" value="MBM7802662.1"/>
    <property type="molecule type" value="Genomic_DNA"/>
</dbReference>
<feature type="transmembrane region" description="Helical" evidence="1">
    <location>
        <begin position="32"/>
        <end position="52"/>
    </location>
</feature>
<dbReference type="AlphaFoldDB" id="A0A8H9L1P8"/>
<feature type="transmembrane region" description="Helical" evidence="1">
    <location>
        <begin position="72"/>
        <end position="94"/>
    </location>
</feature>
<proteinExistence type="predicted"/>
<gene>
    <name evidence="2" type="ORF">GCM10009769_30640</name>
    <name evidence="3" type="ORF">JOE58_001913</name>
</gene>